<evidence type="ECO:0000313" key="6">
    <source>
        <dbReference type="Proteomes" id="UP001196379"/>
    </source>
</evidence>
<dbReference type="OrthoDB" id="2987485at2"/>
<feature type="domain" description="BanI/HgiCI C-terminal" evidence="2">
    <location>
        <begin position="182"/>
        <end position="339"/>
    </location>
</feature>
<gene>
    <name evidence="3" type="ORF">HT657_06295</name>
    <name evidence="4" type="ORF">HT672_05035</name>
</gene>
<dbReference type="EMBL" id="JABUMC010000008">
    <property type="protein sequence ID" value="MBV6546652.1"/>
    <property type="molecule type" value="Genomic_DNA"/>
</dbReference>
<dbReference type="Pfam" id="PF24447">
    <property type="entry name" value="RE_BanI"/>
    <property type="match status" value="1"/>
</dbReference>
<accession>A0A949T5P7</accession>
<feature type="domain" description="BanI/HgiCI N-terminal" evidence="1">
    <location>
        <begin position="14"/>
        <end position="179"/>
    </location>
</feature>
<dbReference type="RefSeq" id="WP_157403464.1">
    <property type="nucleotide sequence ID" value="NZ_JABULY010000003.1"/>
</dbReference>
<dbReference type="GeneID" id="65549358"/>
<dbReference type="InterPro" id="IPR058974">
    <property type="entry name" value="RE_BanI/HgiCI_N"/>
</dbReference>
<keyword evidence="6" id="KW-1185">Reference proteome</keyword>
<name>A0A949T5P7_9PAST</name>
<evidence type="ECO:0000313" key="4">
    <source>
        <dbReference type="EMBL" id="MBV6546652.1"/>
    </source>
</evidence>
<organism evidence="4 5">
    <name type="scientific">Ursidibacter maritimus</name>
    <dbReference type="NCBI Taxonomy" id="1331689"/>
    <lineage>
        <taxon>Bacteria</taxon>
        <taxon>Pseudomonadati</taxon>
        <taxon>Pseudomonadota</taxon>
        <taxon>Gammaproteobacteria</taxon>
        <taxon>Pasteurellales</taxon>
        <taxon>Pasteurellaceae</taxon>
        <taxon>Ursidibacter</taxon>
    </lineage>
</organism>
<dbReference type="Proteomes" id="UP000732858">
    <property type="component" value="Unassembled WGS sequence"/>
</dbReference>
<dbReference type="InterPro" id="IPR058973">
    <property type="entry name" value="RE_BanI/HgiCI_C"/>
</dbReference>
<evidence type="ECO:0000259" key="1">
    <source>
        <dbReference type="Pfam" id="PF24447"/>
    </source>
</evidence>
<reference evidence="4 6" key="1">
    <citation type="journal article" date="2021" name="Mol. Ecol.">
        <title>Polar bear-adapted Ursidibacter maritimus are remarkably conserved after generations in captivity.</title>
        <authorList>
            <person name="Espinosa-Gongora C."/>
            <person name="Hansen M.J."/>
            <person name="Bertelsen M.F."/>
            <person name="Bojesen A.M."/>
        </authorList>
    </citation>
    <scope>NUCLEOTIDE SEQUENCE</scope>
    <source>
        <strain evidence="4">Pb43105x</strain>
        <strain evidence="3 6">Pb43106</strain>
    </source>
</reference>
<evidence type="ECO:0000313" key="3">
    <source>
        <dbReference type="EMBL" id="MBV6531743.1"/>
    </source>
</evidence>
<evidence type="ECO:0008006" key="7">
    <source>
        <dbReference type="Google" id="ProtNLM"/>
    </source>
</evidence>
<proteinExistence type="predicted"/>
<dbReference type="AlphaFoldDB" id="A0A949T5P7"/>
<evidence type="ECO:0000259" key="2">
    <source>
        <dbReference type="Pfam" id="PF26568"/>
    </source>
</evidence>
<evidence type="ECO:0000313" key="5">
    <source>
        <dbReference type="Proteomes" id="UP000732858"/>
    </source>
</evidence>
<protein>
    <recommendedName>
        <fullName evidence="7">Restriction endonuclease</fullName>
    </recommendedName>
</protein>
<dbReference type="EMBL" id="JABULY010000003">
    <property type="protein sequence ID" value="MBV6531743.1"/>
    <property type="molecule type" value="Genomic_DNA"/>
</dbReference>
<dbReference type="Proteomes" id="UP001196379">
    <property type="component" value="Unassembled WGS sequence"/>
</dbReference>
<comment type="caution">
    <text evidence="4">The sequence shown here is derived from an EMBL/GenBank/DDBJ whole genome shotgun (WGS) entry which is preliminary data.</text>
</comment>
<sequence>MSTIEELSSNACNYWSTELSMEAAKESTLMPLLETQDAFLNILKTANIDPYAWKEMIKFNTQLSSNLFLKHLMVLSDIGGERLQRFSKDFETLFPNKKLEFQFNNQQYSYDFKSCKNGNTVWTNKKLRVEKSLLLENNKDFSEEMFDVVMLLLWGASVTNTETLPDEILEKCVIGSLIGNSELLEKFVKERYLYVSKQTGGSTANDLGYACERFVKKKLQGLLPKHFNFDGHTLANVSQNKQNLTKFDLVIKNEQNNKSIGIEISFQVTTNSVVERKAQNAQNRQTLAHKYGHKVAYIIDGSGNFQRRNAINTILKYSDCTVNFSDSGLKKLAKFIIENI</sequence>
<dbReference type="Pfam" id="PF26568">
    <property type="entry name" value="RE_BanI_C"/>
    <property type="match status" value="1"/>
</dbReference>